<evidence type="ECO:0000256" key="5">
    <source>
        <dbReference type="ARBA" id="ARBA00023065"/>
    </source>
</evidence>
<feature type="transmembrane region" description="Helical" evidence="10">
    <location>
        <begin position="1054"/>
        <end position="1080"/>
    </location>
</feature>
<dbReference type="GO" id="GO:0005886">
    <property type="term" value="C:plasma membrane"/>
    <property type="evidence" value="ECO:0007669"/>
    <property type="project" value="TreeGrafter"/>
</dbReference>
<evidence type="ECO:0000256" key="1">
    <source>
        <dbReference type="ARBA" id="ARBA00004141"/>
    </source>
</evidence>
<dbReference type="InterPro" id="IPR037162">
    <property type="entry name" value="TRPM_tetra_sf"/>
</dbReference>
<keyword evidence="3 10" id="KW-0812">Transmembrane</keyword>
<reference evidence="15" key="1">
    <citation type="submission" date="2025-08" db="UniProtKB">
        <authorList>
            <consortium name="Ensembl"/>
        </authorList>
    </citation>
    <scope>IDENTIFICATION</scope>
</reference>
<feature type="region of interest" description="Disordered" evidence="9">
    <location>
        <begin position="408"/>
        <end position="454"/>
    </location>
</feature>
<feature type="compositionally biased region" description="Basic and acidic residues" evidence="9">
    <location>
        <begin position="1284"/>
        <end position="1298"/>
    </location>
</feature>
<keyword evidence="5" id="KW-0406">Ion transport</keyword>
<feature type="compositionally biased region" description="Basic and acidic residues" evidence="9">
    <location>
        <begin position="1508"/>
        <end position="1527"/>
    </location>
</feature>
<evidence type="ECO:0000256" key="8">
    <source>
        <dbReference type="ARBA" id="ARBA00034269"/>
    </source>
</evidence>
<feature type="region of interest" description="Disordered" evidence="9">
    <location>
        <begin position="782"/>
        <end position="810"/>
    </location>
</feature>
<dbReference type="GO" id="GO:0005262">
    <property type="term" value="F:calcium channel activity"/>
    <property type="evidence" value="ECO:0007669"/>
    <property type="project" value="TreeGrafter"/>
</dbReference>
<dbReference type="PANTHER" id="PTHR13800">
    <property type="entry name" value="TRANSIENT RECEPTOR POTENTIAL CATION CHANNEL, SUBFAMILY M, MEMBER 6"/>
    <property type="match status" value="1"/>
</dbReference>
<name>A0A9J8A8X2_CYPCA</name>
<feature type="transmembrane region" description="Helical" evidence="10">
    <location>
        <begin position="928"/>
        <end position="946"/>
    </location>
</feature>
<feature type="domain" description="TRPM-like" evidence="14">
    <location>
        <begin position="464"/>
        <end position="731"/>
    </location>
</feature>
<dbReference type="Proteomes" id="UP001108240">
    <property type="component" value="Unplaced"/>
</dbReference>
<dbReference type="Gene3D" id="1.20.5.1010">
    <property type="entry name" value="TRPM, tetramerisation domain"/>
    <property type="match status" value="1"/>
</dbReference>
<feature type="region of interest" description="Disordered" evidence="9">
    <location>
        <begin position="581"/>
        <end position="600"/>
    </location>
</feature>
<keyword evidence="4 10" id="KW-1133">Transmembrane helix</keyword>
<feature type="compositionally biased region" description="Basic and acidic residues" evidence="9">
    <location>
        <begin position="1462"/>
        <end position="1472"/>
    </location>
</feature>
<feature type="domain" description="Ion transport" evidence="11">
    <location>
        <begin position="838"/>
        <end position="1084"/>
    </location>
</feature>
<feature type="compositionally biased region" description="Low complexity" evidence="9">
    <location>
        <begin position="1302"/>
        <end position="1314"/>
    </location>
</feature>
<evidence type="ECO:0000256" key="7">
    <source>
        <dbReference type="ARBA" id="ARBA00023303"/>
    </source>
</evidence>
<proteinExistence type="predicted"/>
<feature type="compositionally biased region" description="Polar residues" evidence="9">
    <location>
        <begin position="1417"/>
        <end position="1438"/>
    </location>
</feature>
<feature type="compositionally biased region" description="Polar residues" evidence="9">
    <location>
        <begin position="1344"/>
        <end position="1357"/>
    </location>
</feature>
<keyword evidence="7" id="KW-0407">Ion channel</keyword>
<evidence type="ECO:0000259" key="12">
    <source>
        <dbReference type="Pfam" id="PF16519"/>
    </source>
</evidence>
<feature type="compositionally biased region" description="Basic and acidic residues" evidence="9">
    <location>
        <begin position="782"/>
        <end position="809"/>
    </location>
</feature>
<dbReference type="GeneTree" id="ENSGT00940000155024"/>
<dbReference type="InterPro" id="IPR005821">
    <property type="entry name" value="Ion_trans_dom"/>
</dbReference>
<feature type="domain" description="TRPM SLOG" evidence="13">
    <location>
        <begin position="76"/>
        <end position="341"/>
    </location>
</feature>
<dbReference type="InterPro" id="IPR050927">
    <property type="entry name" value="TRPM"/>
</dbReference>
<dbReference type="Ensembl" id="ENSCCRT00000175053.1">
    <property type="protein sequence ID" value="ENSCCRP00000141534.1"/>
    <property type="gene ID" value="ENSCCRG00000006164.2"/>
</dbReference>
<evidence type="ECO:0000259" key="11">
    <source>
        <dbReference type="Pfam" id="PF00520"/>
    </source>
</evidence>
<evidence type="ECO:0000313" key="15">
    <source>
        <dbReference type="Ensembl" id="ENSCCRP00000141534.1"/>
    </source>
</evidence>
<keyword evidence="16" id="KW-1185">Reference proteome</keyword>
<keyword evidence="2" id="KW-0813">Transport</keyword>
<feature type="region of interest" description="Disordered" evidence="9">
    <location>
        <begin position="1417"/>
        <end position="1527"/>
    </location>
</feature>
<dbReference type="InterPro" id="IPR057366">
    <property type="entry name" value="TRPM-like"/>
</dbReference>
<evidence type="ECO:0000256" key="9">
    <source>
        <dbReference type="SAM" id="MobiDB-lite"/>
    </source>
</evidence>
<feature type="region of interest" description="Disordered" evidence="9">
    <location>
        <begin position="1340"/>
        <end position="1360"/>
    </location>
</feature>
<keyword evidence="6 10" id="KW-0472">Membrane</keyword>
<evidence type="ECO:0000256" key="10">
    <source>
        <dbReference type="SAM" id="Phobius"/>
    </source>
</evidence>
<evidence type="ECO:0000256" key="6">
    <source>
        <dbReference type="ARBA" id="ARBA00023136"/>
    </source>
</evidence>
<evidence type="ECO:0000256" key="4">
    <source>
        <dbReference type="ARBA" id="ARBA00022989"/>
    </source>
</evidence>
<comment type="catalytic activity">
    <reaction evidence="8">
        <text>Mg(2+)(in) = Mg(2+)(out)</text>
        <dbReference type="Rhea" id="RHEA:29827"/>
        <dbReference type="ChEBI" id="CHEBI:18420"/>
    </reaction>
</comment>
<dbReference type="InterPro" id="IPR041491">
    <property type="entry name" value="TRPM_SLOG"/>
</dbReference>
<evidence type="ECO:0000256" key="3">
    <source>
        <dbReference type="ARBA" id="ARBA00022692"/>
    </source>
</evidence>
<feature type="domain" description="TRPM tetramerisation" evidence="12">
    <location>
        <begin position="1179"/>
        <end position="1234"/>
    </location>
</feature>
<dbReference type="GO" id="GO:0051262">
    <property type="term" value="P:protein tetramerization"/>
    <property type="evidence" value="ECO:0007669"/>
    <property type="project" value="InterPro"/>
</dbReference>
<feature type="region of interest" description="Disordered" evidence="9">
    <location>
        <begin position="1284"/>
        <end position="1319"/>
    </location>
</feature>
<feature type="region of interest" description="Disordered" evidence="9">
    <location>
        <begin position="29"/>
        <end position="52"/>
    </location>
</feature>
<evidence type="ECO:0000256" key="2">
    <source>
        <dbReference type="ARBA" id="ARBA00022448"/>
    </source>
</evidence>
<feature type="compositionally biased region" description="Basic residues" evidence="9">
    <location>
        <begin position="430"/>
        <end position="444"/>
    </location>
</feature>
<evidence type="ECO:0000313" key="16">
    <source>
        <dbReference type="Proteomes" id="UP001108240"/>
    </source>
</evidence>
<feature type="compositionally biased region" description="Polar residues" evidence="9">
    <location>
        <begin position="409"/>
        <end position="418"/>
    </location>
</feature>
<dbReference type="Pfam" id="PF16519">
    <property type="entry name" value="TRPM_tetra"/>
    <property type="match status" value="1"/>
</dbReference>
<dbReference type="Pfam" id="PF25508">
    <property type="entry name" value="TRPM2"/>
    <property type="match status" value="1"/>
</dbReference>
<protein>
    <submittedName>
        <fullName evidence="15">Transient receptor potential cation channel, subfamily M, member 1a</fullName>
    </submittedName>
</protein>
<accession>A0A9J8A8X2</accession>
<evidence type="ECO:0000259" key="14">
    <source>
        <dbReference type="Pfam" id="PF25508"/>
    </source>
</evidence>
<dbReference type="PANTHER" id="PTHR13800:SF13">
    <property type="entry name" value="TRANSIENT RECEPTOR POTENTIAL CATION CHANNEL SUBFAMILY M MEMBER 1"/>
    <property type="match status" value="1"/>
</dbReference>
<feature type="compositionally biased region" description="Basic and acidic residues" evidence="9">
    <location>
        <begin position="445"/>
        <end position="454"/>
    </location>
</feature>
<feature type="transmembrane region" description="Helical" evidence="10">
    <location>
        <begin position="831"/>
        <end position="850"/>
    </location>
</feature>
<dbReference type="Pfam" id="PF00520">
    <property type="entry name" value="Ion_trans"/>
    <property type="match status" value="1"/>
</dbReference>
<sequence length="1590" mass="180748">MAVKGGFFCCRCCCGQLVNQHVAILPGSTNKSAEEGQGVQTEPPQEKWSVAKHTQATPTDAYGIIEFQGGGHVNKAMYIRVSYDTKPDNLLHLMLKDWQLELPTLLISVHGGLQNFDLQPKLKQVFGKGLIKAAVTTGAWIFTGGVSTGVIRHVGDALKDHSSKSRGKVCAIGIAPWGIVENKEDLIGREVTRPYQTMSNPLSKLSVLNSSHSHFILADNGTHGKYGAEVRLRRQLEKHISLQKINTRLGQGVPLVCLILEGGPNVISIVLESLREDPPVPVVVCDGSGRASDIISFAHKYSEEDGLVNDSIRDQLLVTIQKTFSYNRNQAQQIYLMVMECMKKRELITVFRTASEGQQDIEMAILTALLKGTNASAQDQLSLALAWNRVDIAHSQIFVHGQHWPSAGSLPTSSTTQQDKPKSPISTRASKGKPARAKKGKGAKSKPEPEETDPRKLELLNWVNSLEQAMMDALVLDRVDFVKLLIENGVNIHHFLTIPRLEELYNTKLGPTNTLHFVVRDVKKGNLPPDYQITLIDIGLVLEYLMGGAYRCHYTRKSFRTLYNNLYGLKRPKALKLLGMEDDDQRPKGKKKMKKKKEEEIDIDVDDPEVSRFQYPFHELMVWAVLMKRQKMALFLWQRGEEAMAKALVACKLYKAMAHESSRSELVDDISQDLDNNSKEFGQLAYELLDQSYKHDEQVAMKLLTYELKNWSNSTCLKLAVAAKHRDFIAHTCSQMLLTDMWMGCLRVGKSNGLKVILGIIFPPAILLLDFRTGDDLSYQNSKDKEQLKDKEDENKSASKKGDAEDDKKKQKRVPIGKKIYYFYNAPFTKFWFNTTAYLVYLLLYNYIILVKMERWPSLQEWIVISYIITLGLEKVRQILMSEPGKLKQKINVWLEEYWNITDLAAITMFLMGLLLRLQNEPYMGYGRVIYCVDIIFWYIRVLDIFGVNKYLGPYVMMIGKMMIDMLYFVVIMLVVLMSFGVSRQAILHPDEEPTWRLARNIFYMPYWMIYGEVFADSIDLYAMEINPPCGENMYDEDGKKLPPCIPGAWLTPAIMACYLLVANILLVNLLIAVFNNTFFEVKSISNQVWKFQRYQLIMTFHDRPVLPPPLIIFSHIYIVLKRLCCRCRKKQEGELDERDRGLKLTLSPEELKNLYEFEEQCVEEYFREKEDEAQSSNDERIRITSQRVENMSMRLEEVNEREHSMKASLQTIDLRLAQLEEFSGRMMHALERLVGIDRCELLCARSGSSMAVDQSGLLRRGSINSADGYSLYRWHLDAEDRSEEMSGDRKCHAERRSSIGSSDLLLSPQQDSSYGPTLNVVPLRQRTCSSVDILISPCESQDRGQNSQSPKLNSAQRPEDPLGLLEAGIDIVVSHPLERAQSLRQYPTEAQSNSLSYENRSQSGTLYVSMAQSRLHSPGNTWASEPQGLQDQASRSATLGHWPPRFDDKVHPSPFGLSPKKSLEKSRQREAQDEEGDSKESKRTKMQQGESEEKKDEDEMVANSKSAKTEGGEEKREELTDSDHLYVAEDRMYPSLRSKSLNTNPRKVKAIGNFLEKPQAASSLKDLAGVFEVNTNDYRPSRERTETQT</sequence>
<feature type="transmembrane region" description="Helical" evidence="10">
    <location>
        <begin position="898"/>
        <end position="916"/>
    </location>
</feature>
<comment type="subcellular location">
    <subcellularLocation>
        <location evidence="1">Membrane</location>
        <topology evidence="1">Multi-pass membrane protein</topology>
    </subcellularLocation>
</comment>
<dbReference type="InterPro" id="IPR032415">
    <property type="entry name" value="TRPM_tetra"/>
</dbReference>
<dbReference type="Pfam" id="PF18139">
    <property type="entry name" value="LSDAT_euk"/>
    <property type="match status" value="1"/>
</dbReference>
<organism evidence="15 16">
    <name type="scientific">Cyprinus carpio carpio</name>
    <dbReference type="NCBI Taxonomy" id="630221"/>
    <lineage>
        <taxon>Eukaryota</taxon>
        <taxon>Metazoa</taxon>
        <taxon>Chordata</taxon>
        <taxon>Craniata</taxon>
        <taxon>Vertebrata</taxon>
        <taxon>Euteleostomi</taxon>
        <taxon>Actinopterygii</taxon>
        <taxon>Neopterygii</taxon>
        <taxon>Teleostei</taxon>
        <taxon>Ostariophysi</taxon>
        <taxon>Cypriniformes</taxon>
        <taxon>Cyprinidae</taxon>
        <taxon>Cyprininae</taxon>
        <taxon>Cyprinus</taxon>
    </lineage>
</organism>
<feature type="transmembrane region" description="Helical" evidence="10">
    <location>
        <begin position="967"/>
        <end position="987"/>
    </location>
</feature>
<evidence type="ECO:0000259" key="13">
    <source>
        <dbReference type="Pfam" id="PF18139"/>
    </source>
</evidence>
<reference evidence="15" key="2">
    <citation type="submission" date="2025-09" db="UniProtKB">
        <authorList>
            <consortium name="Ensembl"/>
        </authorList>
    </citation>
    <scope>IDENTIFICATION</scope>
</reference>